<keyword evidence="1" id="KW-0732">Signal</keyword>
<dbReference type="Proteomes" id="UP000317977">
    <property type="component" value="Unassembled WGS sequence"/>
</dbReference>
<feature type="signal peptide" evidence="1">
    <location>
        <begin position="1"/>
        <end position="25"/>
    </location>
</feature>
<dbReference type="Gene3D" id="3.40.630.40">
    <property type="entry name" value="Zn-dependent exopeptidases"/>
    <property type="match status" value="1"/>
</dbReference>
<dbReference type="InterPro" id="IPR019197">
    <property type="entry name" value="Biotin-prot_ligase_N"/>
</dbReference>
<name>A0A5C6EKP9_9BACT</name>
<dbReference type="SUPFAM" id="SSF52317">
    <property type="entry name" value="Class I glutamine amidotransferase-like"/>
    <property type="match status" value="1"/>
</dbReference>
<evidence type="ECO:0000313" key="4">
    <source>
        <dbReference type="Proteomes" id="UP000317977"/>
    </source>
</evidence>
<dbReference type="Pfam" id="PF05013">
    <property type="entry name" value="FGase"/>
    <property type="match status" value="1"/>
</dbReference>
<keyword evidence="3" id="KW-0378">Hydrolase</keyword>
<dbReference type="GO" id="GO:0016787">
    <property type="term" value="F:hydrolase activity"/>
    <property type="evidence" value="ECO:0007669"/>
    <property type="project" value="UniProtKB-KW"/>
</dbReference>
<dbReference type="RefSeq" id="WP_146535388.1">
    <property type="nucleotide sequence ID" value="NZ_SJPX01000004.1"/>
</dbReference>
<dbReference type="EMBL" id="SJPX01000004">
    <property type="protein sequence ID" value="TWU49060.1"/>
    <property type="molecule type" value="Genomic_DNA"/>
</dbReference>
<dbReference type="AlphaFoldDB" id="A0A5C6EKP9"/>
<dbReference type="Gene3D" id="3.40.50.880">
    <property type="match status" value="1"/>
</dbReference>
<comment type="caution">
    <text evidence="3">The sequence shown here is derived from an EMBL/GenBank/DDBJ whole genome shotgun (WGS) entry which is preliminary data.</text>
</comment>
<sequence length="515" mass="55418" precursor="true">MQRLPRAAFLSFVCIHFLSYHPSHAAGSLRFEKLIQQETGELPIILSAPHGGRQPIPGVHPRQGVGVKAFNSIPDLATDRLTETLADAIEKAMGKRPYVVIARFNRKYADANRREPLAYESENAKQVYQAYHAAIAEAKADVIERWGRGVLLDIHGQSTEPSAIFRGTANGKTTTHLVNRFGQNSLTGKESLFGNLARNGFRVIPAVGSNEHEHSSYNGGYIVNAYGSRSGGTLDAIQLEIGRDLRLLASRPQTAEKLAKSIAVFACDYLPVDRDAPAVDAKADSNTVCVGVYIDEGAGPSVNDLLSVLGNFKGVSVTRLTADDIRSGKLAELDLVMHPGGSGSAQGRHLGDNGREAIRNFVQDGGGFVGICAGAYFATSHYPWSLNILDAKVVDTKHWNRGNGTVDIALTDAGNRLLRTKVQKLAIHYAQGPLLAPGNRPDIEDYQIVAAFETEIAKNGAPVGVMKGTTAIAEGKYGSGCVICFSPHPEMTSGLEPWVRFAIDHVKRSRSAGSN</sequence>
<dbReference type="OrthoDB" id="8333609at2"/>
<accession>A0A5C6EKP9</accession>
<feature type="domain" description="Biotin-protein ligase N-terminal" evidence="2">
    <location>
        <begin position="334"/>
        <end position="493"/>
    </location>
</feature>
<proteinExistence type="predicted"/>
<organism evidence="3 4">
    <name type="scientific">Rubripirellula reticaptiva</name>
    <dbReference type="NCBI Taxonomy" id="2528013"/>
    <lineage>
        <taxon>Bacteria</taxon>
        <taxon>Pseudomonadati</taxon>
        <taxon>Planctomycetota</taxon>
        <taxon>Planctomycetia</taxon>
        <taxon>Pirellulales</taxon>
        <taxon>Pirellulaceae</taxon>
        <taxon>Rubripirellula</taxon>
    </lineage>
</organism>
<keyword evidence="4" id="KW-1185">Reference proteome</keyword>
<dbReference type="InterPro" id="IPR007709">
    <property type="entry name" value="N-FG_amidohydro"/>
</dbReference>
<protein>
    <submittedName>
        <fullName evidence="3">N-formylglutamate amidohydrolase</fullName>
    </submittedName>
</protein>
<feature type="chain" id="PRO_5022984930" evidence="1">
    <location>
        <begin position="26"/>
        <end position="515"/>
    </location>
</feature>
<evidence type="ECO:0000313" key="3">
    <source>
        <dbReference type="EMBL" id="TWU49060.1"/>
    </source>
</evidence>
<reference evidence="3 4" key="1">
    <citation type="submission" date="2019-02" db="EMBL/GenBank/DDBJ databases">
        <title>Deep-cultivation of Planctomycetes and their phenomic and genomic characterization uncovers novel biology.</title>
        <authorList>
            <person name="Wiegand S."/>
            <person name="Jogler M."/>
            <person name="Boedeker C."/>
            <person name="Pinto D."/>
            <person name="Vollmers J."/>
            <person name="Rivas-Marin E."/>
            <person name="Kohn T."/>
            <person name="Peeters S.H."/>
            <person name="Heuer A."/>
            <person name="Rast P."/>
            <person name="Oberbeckmann S."/>
            <person name="Bunk B."/>
            <person name="Jeske O."/>
            <person name="Meyerdierks A."/>
            <person name="Storesund J.E."/>
            <person name="Kallscheuer N."/>
            <person name="Luecker S."/>
            <person name="Lage O.M."/>
            <person name="Pohl T."/>
            <person name="Merkel B.J."/>
            <person name="Hornburger P."/>
            <person name="Mueller R.-W."/>
            <person name="Bruemmer F."/>
            <person name="Labrenz M."/>
            <person name="Spormann A.M."/>
            <person name="Op Den Camp H."/>
            <person name="Overmann J."/>
            <person name="Amann R."/>
            <person name="Jetten M.S.M."/>
            <person name="Mascher T."/>
            <person name="Medema M.H."/>
            <person name="Devos D.P."/>
            <person name="Kaster A.-K."/>
            <person name="Ovreas L."/>
            <person name="Rohde M."/>
            <person name="Galperin M.Y."/>
            <person name="Jogler C."/>
        </authorList>
    </citation>
    <scope>NUCLEOTIDE SEQUENCE [LARGE SCALE GENOMIC DNA]</scope>
    <source>
        <strain evidence="3 4">Poly59</strain>
    </source>
</reference>
<gene>
    <name evidence="3" type="ORF">Poly59_36730</name>
</gene>
<dbReference type="Pfam" id="PF09825">
    <property type="entry name" value="BPL_N"/>
    <property type="match status" value="1"/>
</dbReference>
<evidence type="ECO:0000256" key="1">
    <source>
        <dbReference type="SAM" id="SignalP"/>
    </source>
</evidence>
<dbReference type="InterPro" id="IPR029062">
    <property type="entry name" value="Class_I_gatase-like"/>
</dbReference>
<dbReference type="SUPFAM" id="SSF53187">
    <property type="entry name" value="Zn-dependent exopeptidases"/>
    <property type="match status" value="1"/>
</dbReference>
<evidence type="ECO:0000259" key="2">
    <source>
        <dbReference type="Pfam" id="PF09825"/>
    </source>
</evidence>